<dbReference type="PANTHER" id="PTHR34188:SF5">
    <property type="entry name" value="OS05G0131900 PROTEIN"/>
    <property type="match status" value="1"/>
</dbReference>
<keyword evidence="2" id="KW-0812">Transmembrane</keyword>
<proteinExistence type="predicted"/>
<feature type="transmembrane region" description="Helical" evidence="2">
    <location>
        <begin position="157"/>
        <end position="176"/>
    </location>
</feature>
<organism evidence="3 4">
    <name type="scientific">Dovyalis caffra</name>
    <dbReference type="NCBI Taxonomy" id="77055"/>
    <lineage>
        <taxon>Eukaryota</taxon>
        <taxon>Viridiplantae</taxon>
        <taxon>Streptophyta</taxon>
        <taxon>Embryophyta</taxon>
        <taxon>Tracheophyta</taxon>
        <taxon>Spermatophyta</taxon>
        <taxon>Magnoliopsida</taxon>
        <taxon>eudicotyledons</taxon>
        <taxon>Gunneridae</taxon>
        <taxon>Pentapetalae</taxon>
        <taxon>rosids</taxon>
        <taxon>fabids</taxon>
        <taxon>Malpighiales</taxon>
        <taxon>Salicaceae</taxon>
        <taxon>Flacourtieae</taxon>
        <taxon>Dovyalis</taxon>
    </lineage>
</organism>
<accession>A0AAV1SAH7</accession>
<sequence length="247" mass="27213">MMSRFVLRERELEVDLESGGTTSEEDRMSDPISASGQTKTLLKRTYTGPVGFHGLANSSNFGEVAAEDVELLIDKSSEGEEGQQNKNFVDRKDVEEKHLKKNLRKPPKPPRPPNGLSLDAADQKLMKEITELAMRKRARIERLKALKKMRAAQASSWSSSLSAMVITILFCLVIIYQVTEYKVLLSGISSRNSGSVSLKGSPEPAVATSEALISVQFNKNSVAYESDESGSGSSEYVFLVIYVQFAL</sequence>
<feature type="compositionally biased region" description="Basic residues" evidence="1">
    <location>
        <begin position="99"/>
        <end position="108"/>
    </location>
</feature>
<feature type="compositionally biased region" description="Basic and acidic residues" evidence="1">
    <location>
        <begin position="88"/>
        <end position="98"/>
    </location>
</feature>
<protein>
    <recommendedName>
        <fullName evidence="5">Transmembrane protein</fullName>
    </recommendedName>
</protein>
<evidence type="ECO:0008006" key="5">
    <source>
        <dbReference type="Google" id="ProtNLM"/>
    </source>
</evidence>
<dbReference type="PANTHER" id="PTHR34188">
    <property type="entry name" value="OS01G0299500 PROTEIN"/>
    <property type="match status" value="1"/>
</dbReference>
<name>A0AAV1SAH7_9ROSI</name>
<reference evidence="3 4" key="1">
    <citation type="submission" date="2024-01" db="EMBL/GenBank/DDBJ databases">
        <authorList>
            <person name="Waweru B."/>
        </authorList>
    </citation>
    <scope>NUCLEOTIDE SEQUENCE [LARGE SCALE GENOMIC DNA]</scope>
</reference>
<evidence type="ECO:0000313" key="3">
    <source>
        <dbReference type="EMBL" id="CAK7348464.1"/>
    </source>
</evidence>
<comment type="caution">
    <text evidence="3">The sequence shown here is derived from an EMBL/GenBank/DDBJ whole genome shotgun (WGS) entry which is preliminary data.</text>
</comment>
<dbReference type="EMBL" id="CAWUPB010001173">
    <property type="protein sequence ID" value="CAK7348464.1"/>
    <property type="molecule type" value="Genomic_DNA"/>
</dbReference>
<feature type="region of interest" description="Disordered" evidence="1">
    <location>
        <begin position="12"/>
        <end position="39"/>
    </location>
</feature>
<evidence type="ECO:0000313" key="4">
    <source>
        <dbReference type="Proteomes" id="UP001314170"/>
    </source>
</evidence>
<dbReference type="AlphaFoldDB" id="A0AAV1SAH7"/>
<keyword evidence="2" id="KW-1133">Transmembrane helix</keyword>
<feature type="region of interest" description="Disordered" evidence="1">
    <location>
        <begin position="75"/>
        <end position="120"/>
    </location>
</feature>
<evidence type="ECO:0000256" key="1">
    <source>
        <dbReference type="SAM" id="MobiDB-lite"/>
    </source>
</evidence>
<keyword evidence="2" id="KW-0472">Membrane</keyword>
<evidence type="ECO:0000256" key="2">
    <source>
        <dbReference type="SAM" id="Phobius"/>
    </source>
</evidence>
<dbReference type="Proteomes" id="UP001314170">
    <property type="component" value="Unassembled WGS sequence"/>
</dbReference>
<keyword evidence="4" id="KW-1185">Reference proteome</keyword>
<gene>
    <name evidence="3" type="ORF">DCAF_LOCUS21163</name>
</gene>